<evidence type="ECO:0000313" key="5">
    <source>
        <dbReference type="Proteomes" id="UP001162029"/>
    </source>
</evidence>
<keyword evidence="1 3" id="KW-0853">WD repeat</keyword>
<gene>
    <name evidence="4" type="ORF">PDE001_LOCUS7767</name>
</gene>
<dbReference type="GO" id="GO:0030042">
    <property type="term" value="P:actin filament depolymerization"/>
    <property type="evidence" value="ECO:0007669"/>
    <property type="project" value="TreeGrafter"/>
</dbReference>
<dbReference type="InterPro" id="IPR001680">
    <property type="entry name" value="WD40_rpt"/>
</dbReference>
<name>A0AAV0UWU1_9STRA</name>
<dbReference type="InterPro" id="IPR019775">
    <property type="entry name" value="WD40_repeat_CS"/>
</dbReference>
<dbReference type="EMBL" id="CANTFM010001571">
    <property type="protein sequence ID" value="CAI5741329.1"/>
    <property type="molecule type" value="Genomic_DNA"/>
</dbReference>
<dbReference type="SMART" id="SM00320">
    <property type="entry name" value="WD40"/>
    <property type="match status" value="1"/>
</dbReference>
<dbReference type="InterPro" id="IPR015943">
    <property type="entry name" value="WD40/YVTN_repeat-like_dom_sf"/>
</dbReference>
<dbReference type="InterPro" id="IPR036322">
    <property type="entry name" value="WD40_repeat_dom_sf"/>
</dbReference>
<sequence length="94" mass="11018">MRVWDVASRSAKVQGMWVFHSTRMTSVAWSPSGNFVASGSLDERIYIWDVNSPMKKRLFDFSHKGRRHRCEFRVGDRARVGWQRRLYQLLGLSA</sequence>
<dbReference type="Pfam" id="PF00400">
    <property type="entry name" value="WD40"/>
    <property type="match status" value="1"/>
</dbReference>
<keyword evidence="5" id="KW-1185">Reference proteome</keyword>
<dbReference type="AlphaFoldDB" id="A0AAV0UWU1"/>
<protein>
    <recommendedName>
        <fullName evidence="6">Anaphase-promoting complex subunit 4 WD40 domain-containing protein</fullName>
    </recommendedName>
</protein>
<keyword evidence="2" id="KW-0677">Repeat</keyword>
<comment type="caution">
    <text evidence="4">The sequence shown here is derived from an EMBL/GenBank/DDBJ whole genome shotgun (WGS) entry which is preliminary data.</text>
</comment>
<reference evidence="4" key="1">
    <citation type="submission" date="2022-12" db="EMBL/GenBank/DDBJ databases">
        <authorList>
            <person name="Webb A."/>
        </authorList>
    </citation>
    <scope>NUCLEOTIDE SEQUENCE</scope>
    <source>
        <strain evidence="4">Pd1</strain>
    </source>
</reference>
<accession>A0AAV0UWU1</accession>
<dbReference type="PROSITE" id="PS50082">
    <property type="entry name" value="WD_REPEATS_2"/>
    <property type="match status" value="1"/>
</dbReference>
<dbReference type="PANTHER" id="PTHR19856:SF0">
    <property type="entry name" value="WD REPEAT-CONTAINING PROTEIN 1"/>
    <property type="match status" value="1"/>
</dbReference>
<dbReference type="PANTHER" id="PTHR19856">
    <property type="entry name" value="WD-REPEATCONTAINING PROTEIN WDR1"/>
    <property type="match status" value="1"/>
</dbReference>
<evidence type="ECO:0000256" key="2">
    <source>
        <dbReference type="ARBA" id="ARBA00022737"/>
    </source>
</evidence>
<dbReference type="GO" id="GO:0030864">
    <property type="term" value="C:cortical actin cytoskeleton"/>
    <property type="evidence" value="ECO:0007669"/>
    <property type="project" value="TreeGrafter"/>
</dbReference>
<dbReference type="Gene3D" id="2.130.10.10">
    <property type="entry name" value="YVTN repeat-like/Quinoprotein amine dehydrogenase"/>
    <property type="match status" value="1"/>
</dbReference>
<dbReference type="GO" id="GO:0051015">
    <property type="term" value="F:actin filament binding"/>
    <property type="evidence" value="ECO:0007669"/>
    <property type="project" value="TreeGrafter"/>
</dbReference>
<feature type="repeat" description="WD" evidence="3">
    <location>
        <begin position="20"/>
        <end position="52"/>
    </location>
</feature>
<dbReference type="SUPFAM" id="SSF50978">
    <property type="entry name" value="WD40 repeat-like"/>
    <property type="match status" value="1"/>
</dbReference>
<evidence type="ECO:0000313" key="4">
    <source>
        <dbReference type="EMBL" id="CAI5741329.1"/>
    </source>
</evidence>
<evidence type="ECO:0000256" key="3">
    <source>
        <dbReference type="PROSITE-ProRule" id="PRU00221"/>
    </source>
</evidence>
<organism evidence="4 5">
    <name type="scientific">Peronospora destructor</name>
    <dbReference type="NCBI Taxonomy" id="86335"/>
    <lineage>
        <taxon>Eukaryota</taxon>
        <taxon>Sar</taxon>
        <taxon>Stramenopiles</taxon>
        <taxon>Oomycota</taxon>
        <taxon>Peronosporomycetes</taxon>
        <taxon>Peronosporales</taxon>
        <taxon>Peronosporaceae</taxon>
        <taxon>Peronospora</taxon>
    </lineage>
</organism>
<evidence type="ECO:0008006" key="6">
    <source>
        <dbReference type="Google" id="ProtNLM"/>
    </source>
</evidence>
<dbReference type="PROSITE" id="PS00678">
    <property type="entry name" value="WD_REPEATS_1"/>
    <property type="match status" value="1"/>
</dbReference>
<dbReference type="PROSITE" id="PS50294">
    <property type="entry name" value="WD_REPEATS_REGION"/>
    <property type="match status" value="1"/>
</dbReference>
<dbReference type="Proteomes" id="UP001162029">
    <property type="component" value="Unassembled WGS sequence"/>
</dbReference>
<evidence type="ECO:0000256" key="1">
    <source>
        <dbReference type="ARBA" id="ARBA00022574"/>
    </source>
</evidence>
<proteinExistence type="predicted"/>